<evidence type="ECO:0008006" key="3">
    <source>
        <dbReference type="Google" id="ProtNLM"/>
    </source>
</evidence>
<organism evidence="1 2">
    <name type="scientific">Septoria linicola</name>
    <dbReference type="NCBI Taxonomy" id="215465"/>
    <lineage>
        <taxon>Eukaryota</taxon>
        <taxon>Fungi</taxon>
        <taxon>Dikarya</taxon>
        <taxon>Ascomycota</taxon>
        <taxon>Pezizomycotina</taxon>
        <taxon>Dothideomycetes</taxon>
        <taxon>Dothideomycetidae</taxon>
        <taxon>Mycosphaerellales</taxon>
        <taxon>Mycosphaerellaceae</taxon>
        <taxon>Septoria</taxon>
    </lineage>
</organism>
<reference evidence="1" key="1">
    <citation type="submission" date="2022-06" db="EMBL/GenBank/DDBJ databases">
        <title>Complete genome sequences of two strains of the flax pathogen Septoria linicola.</title>
        <authorList>
            <person name="Lapalu N."/>
            <person name="Simon A."/>
            <person name="Demenou B."/>
            <person name="Paumier D."/>
            <person name="Guillot M.-P."/>
            <person name="Gout L."/>
            <person name="Valade R."/>
        </authorList>
    </citation>
    <scope>NUCLEOTIDE SEQUENCE</scope>
    <source>
        <strain evidence="1">SE15195</strain>
    </source>
</reference>
<dbReference type="Proteomes" id="UP001056384">
    <property type="component" value="Chromosome 12"/>
</dbReference>
<dbReference type="EMBL" id="CP099429">
    <property type="protein sequence ID" value="USW59312.1"/>
    <property type="molecule type" value="Genomic_DNA"/>
</dbReference>
<sequence length="180" mass="20945">MPFMELPGELRNRIYRLVRSLPERVIITETGYDRPKILAVSKTVRKEALSIYYLENKFYSRICHFDYSHMARFFDGVAMLEDQGVTPHAVPVSRRVSWEAPKWGNLLLWLKRHHLQDCTTRAATTENLLKKRHSVEFGLIAGMFAMTKGRRGRQSWNIVEGVLTEQRQILVVANVAWAED</sequence>
<protein>
    <recommendedName>
        <fullName evidence="3">F-box domain-containing protein</fullName>
    </recommendedName>
</protein>
<gene>
    <name evidence="1" type="ORF">Slin15195_G126310</name>
</gene>
<proteinExistence type="predicted"/>
<evidence type="ECO:0000313" key="2">
    <source>
        <dbReference type="Proteomes" id="UP001056384"/>
    </source>
</evidence>
<evidence type="ECO:0000313" key="1">
    <source>
        <dbReference type="EMBL" id="USW59312.1"/>
    </source>
</evidence>
<keyword evidence="2" id="KW-1185">Reference proteome</keyword>
<name>A0A9Q9EQY2_9PEZI</name>
<dbReference type="OrthoDB" id="2951834at2759"/>
<dbReference type="AlphaFoldDB" id="A0A9Q9EQY2"/>
<accession>A0A9Q9EQY2</accession>